<protein>
    <submittedName>
        <fullName evidence="2">Uncharacterized protein</fullName>
    </submittedName>
</protein>
<feature type="region of interest" description="Disordered" evidence="1">
    <location>
        <begin position="1"/>
        <end position="26"/>
    </location>
</feature>
<reference evidence="2 3" key="1">
    <citation type="submission" date="2015-11" db="EMBL/GenBank/DDBJ databases">
        <title>Genome-wide analysis reveals the secondary metabolome in Streptomyces kanasensis ZX01.</title>
        <authorList>
            <person name="Zhang G."/>
            <person name="Han L."/>
            <person name="Feng J."/>
            <person name="Zhang X."/>
        </authorList>
    </citation>
    <scope>NUCLEOTIDE SEQUENCE [LARGE SCALE GENOMIC DNA]</scope>
    <source>
        <strain evidence="2 3">ZX01</strain>
    </source>
</reference>
<accession>A0A124EC02</accession>
<comment type="caution">
    <text evidence="2">The sequence shown here is derived from an EMBL/GenBank/DDBJ whole genome shotgun (WGS) entry which is preliminary data.</text>
</comment>
<sequence>MGDVIARATAAAGSTTESGRGPQPRRIVVDHLEGGPDDGVALFTFCAVSSAVEGEPAGA</sequence>
<dbReference type="AlphaFoldDB" id="A0A124EC02"/>
<proteinExistence type="predicted"/>
<dbReference type="RefSeq" id="WP_058944639.1">
    <property type="nucleotide sequence ID" value="NZ_LNSV01000094.1"/>
</dbReference>
<name>A0A124EC02_9ACTN</name>
<evidence type="ECO:0000313" key="2">
    <source>
        <dbReference type="EMBL" id="KUH36066.1"/>
    </source>
</evidence>
<evidence type="ECO:0000256" key="1">
    <source>
        <dbReference type="SAM" id="MobiDB-lite"/>
    </source>
</evidence>
<feature type="compositionally biased region" description="Low complexity" evidence="1">
    <location>
        <begin position="1"/>
        <end position="21"/>
    </location>
</feature>
<evidence type="ECO:0000313" key="3">
    <source>
        <dbReference type="Proteomes" id="UP000054011"/>
    </source>
</evidence>
<gene>
    <name evidence="2" type="ORF">ATE80_25605</name>
</gene>
<dbReference type="Proteomes" id="UP000054011">
    <property type="component" value="Unassembled WGS sequence"/>
</dbReference>
<keyword evidence="3" id="KW-1185">Reference proteome</keyword>
<dbReference type="EMBL" id="LNSV01000094">
    <property type="protein sequence ID" value="KUH36066.1"/>
    <property type="molecule type" value="Genomic_DNA"/>
</dbReference>
<organism evidence="2 3">
    <name type="scientific">Streptomyces kanasensis</name>
    <dbReference type="NCBI Taxonomy" id="936756"/>
    <lineage>
        <taxon>Bacteria</taxon>
        <taxon>Bacillati</taxon>
        <taxon>Actinomycetota</taxon>
        <taxon>Actinomycetes</taxon>
        <taxon>Kitasatosporales</taxon>
        <taxon>Streptomycetaceae</taxon>
        <taxon>Streptomyces</taxon>
    </lineage>
</organism>